<protein>
    <submittedName>
        <fullName evidence="2">Uncharacterized protein</fullName>
    </submittedName>
</protein>
<accession>A0A426X217</accession>
<sequence>MGEQVCTLQDSCRRPLQQDRKRQMVLELPEGRESCNGWFLKKTTTMSIAQVVFCKTLVDGVVGVEVEDAVAGSGTKKTTARATGSAAVSAEGSPEV</sequence>
<evidence type="ECO:0000313" key="2">
    <source>
        <dbReference type="EMBL" id="RRT33491.1"/>
    </source>
</evidence>
<organism evidence="2 3">
    <name type="scientific">Ensete ventricosum</name>
    <name type="common">Abyssinian banana</name>
    <name type="synonym">Musa ensete</name>
    <dbReference type="NCBI Taxonomy" id="4639"/>
    <lineage>
        <taxon>Eukaryota</taxon>
        <taxon>Viridiplantae</taxon>
        <taxon>Streptophyta</taxon>
        <taxon>Embryophyta</taxon>
        <taxon>Tracheophyta</taxon>
        <taxon>Spermatophyta</taxon>
        <taxon>Magnoliopsida</taxon>
        <taxon>Liliopsida</taxon>
        <taxon>Zingiberales</taxon>
        <taxon>Musaceae</taxon>
        <taxon>Ensete</taxon>
    </lineage>
</organism>
<dbReference type="Proteomes" id="UP000287651">
    <property type="component" value="Unassembled WGS sequence"/>
</dbReference>
<dbReference type="EMBL" id="AMZH03028868">
    <property type="protein sequence ID" value="RRT33491.1"/>
    <property type="molecule type" value="Genomic_DNA"/>
</dbReference>
<feature type="region of interest" description="Disordered" evidence="1">
    <location>
        <begin position="72"/>
        <end position="96"/>
    </location>
</feature>
<evidence type="ECO:0000313" key="3">
    <source>
        <dbReference type="Proteomes" id="UP000287651"/>
    </source>
</evidence>
<reference evidence="2 3" key="1">
    <citation type="journal article" date="2014" name="Agronomy (Basel)">
        <title>A Draft Genome Sequence for Ensete ventricosum, the Drought-Tolerant Tree Against Hunger.</title>
        <authorList>
            <person name="Harrison J."/>
            <person name="Moore K.A."/>
            <person name="Paszkiewicz K."/>
            <person name="Jones T."/>
            <person name="Grant M."/>
            <person name="Ambacheew D."/>
            <person name="Muzemil S."/>
            <person name="Studholme D.J."/>
        </authorList>
    </citation>
    <scope>NUCLEOTIDE SEQUENCE [LARGE SCALE GENOMIC DNA]</scope>
</reference>
<name>A0A426X217_ENSVE</name>
<comment type="caution">
    <text evidence="2">The sequence shown here is derived from an EMBL/GenBank/DDBJ whole genome shotgun (WGS) entry which is preliminary data.</text>
</comment>
<dbReference type="AlphaFoldDB" id="A0A426X217"/>
<gene>
    <name evidence="2" type="ORF">B296_00055436</name>
</gene>
<evidence type="ECO:0000256" key="1">
    <source>
        <dbReference type="SAM" id="MobiDB-lite"/>
    </source>
</evidence>
<proteinExistence type="predicted"/>